<evidence type="ECO:0000256" key="1">
    <source>
        <dbReference type="ARBA" id="ARBA00004370"/>
    </source>
</evidence>
<organism evidence="7 8">
    <name type="scientific">Candidatus Amunia macphersoniae</name>
    <dbReference type="NCBI Taxonomy" id="3127014"/>
    <lineage>
        <taxon>Bacteria</taxon>
        <taxon>Bacillati</taxon>
        <taxon>Candidatus Dormiibacterota</taxon>
        <taxon>Candidatus Dormibacteria</taxon>
        <taxon>Candidatus Aeolococcales</taxon>
        <taxon>Candidatus Aeolococcaceae</taxon>
        <taxon>Candidatus Amunia</taxon>
    </lineage>
</organism>
<dbReference type="EMBL" id="JAEKNN010000061">
    <property type="protein sequence ID" value="MBJ7610337.1"/>
    <property type="molecule type" value="Genomic_DNA"/>
</dbReference>
<evidence type="ECO:0000313" key="8">
    <source>
        <dbReference type="Proteomes" id="UP000614410"/>
    </source>
</evidence>
<protein>
    <submittedName>
        <fullName evidence="7">Flotillin family protein</fullName>
    </submittedName>
</protein>
<dbReference type="InterPro" id="IPR036013">
    <property type="entry name" value="Band_7/SPFH_dom_sf"/>
</dbReference>
<reference evidence="7 8" key="1">
    <citation type="submission" date="2020-10" db="EMBL/GenBank/DDBJ databases">
        <title>Ca. Dormibacterota MAGs.</title>
        <authorList>
            <person name="Montgomery K."/>
        </authorList>
    </citation>
    <scope>NUCLEOTIDE SEQUENCE [LARGE SCALE GENOMIC DNA]</scope>
    <source>
        <strain evidence="7">Mitchell_Peninsula_5</strain>
    </source>
</reference>
<dbReference type="PANTHER" id="PTHR13806">
    <property type="entry name" value="FLOTILLIN-RELATED"/>
    <property type="match status" value="1"/>
</dbReference>
<keyword evidence="3" id="KW-0472">Membrane</keyword>
<evidence type="ECO:0000256" key="4">
    <source>
        <dbReference type="SAM" id="Coils"/>
    </source>
</evidence>
<dbReference type="Proteomes" id="UP000614410">
    <property type="component" value="Unassembled WGS sequence"/>
</dbReference>
<evidence type="ECO:0000256" key="2">
    <source>
        <dbReference type="ARBA" id="ARBA00007161"/>
    </source>
</evidence>
<feature type="coiled-coil region" evidence="4">
    <location>
        <begin position="365"/>
        <end position="392"/>
    </location>
</feature>
<dbReference type="SMART" id="SM00244">
    <property type="entry name" value="PHB"/>
    <property type="match status" value="1"/>
</dbReference>
<comment type="similarity">
    <text evidence="2">Belongs to the band 7/mec-2 family. Flotillin subfamily.</text>
</comment>
<dbReference type="Pfam" id="PF15975">
    <property type="entry name" value="Flot"/>
    <property type="match status" value="1"/>
</dbReference>
<dbReference type="GO" id="GO:0002020">
    <property type="term" value="F:protease binding"/>
    <property type="evidence" value="ECO:0007669"/>
    <property type="project" value="TreeGrafter"/>
</dbReference>
<evidence type="ECO:0000259" key="6">
    <source>
        <dbReference type="SMART" id="SM00244"/>
    </source>
</evidence>
<feature type="domain" description="Band 7" evidence="6">
    <location>
        <begin position="25"/>
        <end position="201"/>
    </location>
</feature>
<dbReference type="CDD" id="cd03399">
    <property type="entry name" value="SPFH_flotillin"/>
    <property type="match status" value="1"/>
</dbReference>
<dbReference type="InterPro" id="IPR031905">
    <property type="entry name" value="Flotillin_C"/>
</dbReference>
<comment type="subcellular location">
    <subcellularLocation>
        <location evidence="1">Membrane</location>
    </subcellularLocation>
</comment>
<proteinExistence type="inferred from homology"/>
<accession>A0A934KSI1</accession>
<dbReference type="Gene3D" id="3.30.479.30">
    <property type="entry name" value="Band 7 domain"/>
    <property type="match status" value="1"/>
</dbReference>
<name>A0A934KSI1_9BACT</name>
<dbReference type="GO" id="GO:0072659">
    <property type="term" value="P:protein localization to plasma membrane"/>
    <property type="evidence" value="ECO:0007669"/>
    <property type="project" value="TreeGrafter"/>
</dbReference>
<dbReference type="InterPro" id="IPR001107">
    <property type="entry name" value="Band_7"/>
</dbReference>
<keyword evidence="4" id="KW-0175">Coiled coil</keyword>
<dbReference type="AlphaFoldDB" id="A0A934KSI1"/>
<dbReference type="Pfam" id="PF01145">
    <property type="entry name" value="Band_7"/>
    <property type="match status" value="1"/>
</dbReference>
<gene>
    <name evidence="7" type="ORF">JF887_13035</name>
</gene>
<comment type="caution">
    <text evidence="7">The sequence shown here is derived from an EMBL/GenBank/DDBJ whole genome shotgun (WGS) entry which is preliminary data.</text>
</comment>
<dbReference type="InterPro" id="IPR027705">
    <property type="entry name" value="Flotillin_fam"/>
</dbReference>
<evidence type="ECO:0000256" key="3">
    <source>
        <dbReference type="ARBA" id="ARBA00023136"/>
    </source>
</evidence>
<evidence type="ECO:0000313" key="7">
    <source>
        <dbReference type="EMBL" id="MBJ7610337.1"/>
    </source>
</evidence>
<dbReference type="PANTHER" id="PTHR13806:SF46">
    <property type="entry name" value="FLOTILLIN-1-RELATED"/>
    <property type="match status" value="1"/>
</dbReference>
<dbReference type="GO" id="GO:0005886">
    <property type="term" value="C:plasma membrane"/>
    <property type="evidence" value="ECO:0007669"/>
    <property type="project" value="TreeGrafter"/>
</dbReference>
<feature type="region of interest" description="Disordered" evidence="5">
    <location>
        <begin position="457"/>
        <end position="503"/>
    </location>
</feature>
<dbReference type="SUPFAM" id="SSF117892">
    <property type="entry name" value="Band 7/SPFH domain"/>
    <property type="match status" value="1"/>
</dbReference>
<sequence length="503" mass="54028">MSILIGIILGAALGLLVLMAIVFRISWRVAEPDEALIISGFKTGQRPDGVGESMGFRIVTGRGCLIAPGITKVRRLSLEAHESEIQVPCVSQQKIRLDLRGVVVYKVGDDYRSIANAARRFLDRPAQELETKVQNVFVGHLRAIAGSMTVEEMISDQDKFAQQVRDRCTMEMESFGLVIDSFQIQSIADSSNYIENLAAPHQAEVEQNARIARANAEREAVGQEQLAQARMAESIRETNVKKAGFQAEVDKATQEASQQGPLAQARAHQAVVEQQTRVAELQAQQTEQQLQVDVRKPADAEAYKQTTLATAGRDARIRQAEGEAQETRLRAEAAAMQIKLQAGAQAEATRVNGQAQADATKARGLAEADAIRARMEAEASGIERRAAALSQNQEAVIAQQIAEKLPEIVAAAAAPFEHVGQFTVLNGAQGVTGAIAEIIQQAGALTGLARQSLLPAVTASGSNRERDSNAETGTDNGRRNRRAVPAKGNGTAAKSSEPPAPPR</sequence>
<evidence type="ECO:0000256" key="5">
    <source>
        <dbReference type="SAM" id="MobiDB-lite"/>
    </source>
</evidence>